<keyword evidence="1" id="KW-0472">Membrane</keyword>
<protein>
    <submittedName>
        <fullName evidence="3">Histidine kinase</fullName>
    </submittedName>
</protein>
<dbReference type="AlphaFoldDB" id="A0A9D9I802"/>
<keyword evidence="1" id="KW-0812">Transmembrane</keyword>
<dbReference type="Pfam" id="PF06580">
    <property type="entry name" value="His_kinase"/>
    <property type="match status" value="1"/>
</dbReference>
<feature type="transmembrane region" description="Helical" evidence="1">
    <location>
        <begin position="21"/>
        <end position="42"/>
    </location>
</feature>
<keyword evidence="3" id="KW-0418">Kinase</keyword>
<dbReference type="GO" id="GO:0000155">
    <property type="term" value="F:phosphorelay sensor kinase activity"/>
    <property type="evidence" value="ECO:0007669"/>
    <property type="project" value="InterPro"/>
</dbReference>
<gene>
    <name evidence="3" type="ORF">IAB99_03515</name>
</gene>
<dbReference type="PANTHER" id="PTHR34220:SF7">
    <property type="entry name" value="SENSOR HISTIDINE KINASE YPDA"/>
    <property type="match status" value="1"/>
</dbReference>
<proteinExistence type="predicted"/>
<evidence type="ECO:0000256" key="1">
    <source>
        <dbReference type="SAM" id="Phobius"/>
    </source>
</evidence>
<name>A0A9D9I802_9BACT</name>
<evidence type="ECO:0000313" key="3">
    <source>
        <dbReference type="EMBL" id="MBO8466813.1"/>
    </source>
</evidence>
<feature type="domain" description="Signal transduction histidine kinase internal region" evidence="2">
    <location>
        <begin position="166"/>
        <end position="237"/>
    </location>
</feature>
<evidence type="ECO:0000313" key="4">
    <source>
        <dbReference type="Proteomes" id="UP000823660"/>
    </source>
</evidence>
<organism evidence="3 4">
    <name type="scientific">Candidatus Cryptobacteroides faecipullorum</name>
    <dbReference type="NCBI Taxonomy" id="2840764"/>
    <lineage>
        <taxon>Bacteria</taxon>
        <taxon>Pseudomonadati</taxon>
        <taxon>Bacteroidota</taxon>
        <taxon>Bacteroidia</taxon>
        <taxon>Bacteroidales</taxon>
        <taxon>Candidatus Cryptobacteroides</taxon>
    </lineage>
</organism>
<dbReference type="InterPro" id="IPR010559">
    <property type="entry name" value="Sig_transdc_His_kin_internal"/>
</dbReference>
<sequence>MNKTGKNTILDRYGFIFTKKKGFHTVMILTTTSVNILIWLSLNFRSDFFMEATFTDHLMNLLQIFLETVFLTEATILYCHWAIWHFFRKGYSQSSMVKYIVTLVLFVLAVSCLMATFYRLLYPDSDTVFLETLFSDVLSTTVIASLLFSNALIINLREVEGKMRKAELDRLALQTDPHFIFNRFSTLSELIYIDPTEAERYMNRLTGLYRYMLRNRNRHLAHISDEVRSVEMFMDLLRPEPGEVSLVIGDGIRRLDGHLPTMSLQTLVENAMKHNAHSSARPLSITIGSDGEYVTVRNNIIPLLDPVPSEKIGLKNLDAFYDFYCNKHIEVESAQGTFSVRIPIIYEEDIQ</sequence>
<reference evidence="3" key="1">
    <citation type="submission" date="2020-10" db="EMBL/GenBank/DDBJ databases">
        <authorList>
            <person name="Gilroy R."/>
        </authorList>
    </citation>
    <scope>NUCLEOTIDE SEQUENCE</scope>
    <source>
        <strain evidence="3">B1-15692</strain>
    </source>
</reference>
<keyword evidence="3" id="KW-0808">Transferase</keyword>
<evidence type="ECO:0000259" key="2">
    <source>
        <dbReference type="Pfam" id="PF06580"/>
    </source>
</evidence>
<feature type="transmembrane region" description="Helical" evidence="1">
    <location>
        <begin position="99"/>
        <end position="121"/>
    </location>
</feature>
<comment type="caution">
    <text evidence="3">The sequence shown here is derived from an EMBL/GenBank/DDBJ whole genome shotgun (WGS) entry which is preliminary data.</text>
</comment>
<dbReference type="EMBL" id="JADIMH010000017">
    <property type="protein sequence ID" value="MBO8466813.1"/>
    <property type="molecule type" value="Genomic_DNA"/>
</dbReference>
<feature type="transmembrane region" description="Helical" evidence="1">
    <location>
        <begin position="62"/>
        <end position="87"/>
    </location>
</feature>
<dbReference type="PANTHER" id="PTHR34220">
    <property type="entry name" value="SENSOR HISTIDINE KINASE YPDA"/>
    <property type="match status" value="1"/>
</dbReference>
<accession>A0A9D9I802</accession>
<dbReference type="GO" id="GO:0016020">
    <property type="term" value="C:membrane"/>
    <property type="evidence" value="ECO:0007669"/>
    <property type="project" value="InterPro"/>
</dbReference>
<feature type="transmembrane region" description="Helical" evidence="1">
    <location>
        <begin position="133"/>
        <end position="156"/>
    </location>
</feature>
<dbReference type="Proteomes" id="UP000823660">
    <property type="component" value="Unassembled WGS sequence"/>
</dbReference>
<dbReference type="InterPro" id="IPR050640">
    <property type="entry name" value="Bact_2-comp_sensor_kinase"/>
</dbReference>
<keyword evidence="1" id="KW-1133">Transmembrane helix</keyword>
<reference evidence="3" key="2">
    <citation type="journal article" date="2021" name="PeerJ">
        <title>Extensive microbial diversity within the chicken gut microbiome revealed by metagenomics and culture.</title>
        <authorList>
            <person name="Gilroy R."/>
            <person name="Ravi A."/>
            <person name="Getino M."/>
            <person name="Pursley I."/>
            <person name="Horton D.L."/>
            <person name="Alikhan N.F."/>
            <person name="Baker D."/>
            <person name="Gharbi K."/>
            <person name="Hall N."/>
            <person name="Watson M."/>
            <person name="Adriaenssens E.M."/>
            <person name="Foster-Nyarko E."/>
            <person name="Jarju S."/>
            <person name="Secka A."/>
            <person name="Antonio M."/>
            <person name="Oren A."/>
            <person name="Chaudhuri R.R."/>
            <person name="La Ragione R."/>
            <person name="Hildebrand F."/>
            <person name="Pallen M.J."/>
        </authorList>
    </citation>
    <scope>NUCLEOTIDE SEQUENCE</scope>
    <source>
        <strain evidence="3">B1-15692</strain>
    </source>
</reference>